<dbReference type="Proteomes" id="UP001500420">
    <property type="component" value="Unassembled WGS sequence"/>
</dbReference>
<protein>
    <recommendedName>
        <fullName evidence="3">Transcriptional regulator</fullName>
    </recommendedName>
</protein>
<proteinExistence type="predicted"/>
<sequence length="87" mass="9455">MTVSQTDERTTGSRIVLDIWHPDCWTLEVTESAPGGLLGHGVYAIDGKASSRFGAHGRSVESVTTLVDAVPHTDLPYSCTARNRSRR</sequence>
<name>A0AAV3T5N5_9EURY</name>
<dbReference type="RefSeq" id="WP_343772130.1">
    <property type="nucleotide sequence ID" value="NZ_BAAADV010000001.1"/>
</dbReference>
<gene>
    <name evidence="1" type="ORF">GCM10009020_03730</name>
</gene>
<keyword evidence="2" id="KW-1185">Reference proteome</keyword>
<reference evidence="1 2" key="1">
    <citation type="journal article" date="2019" name="Int. J. Syst. Evol. Microbiol.">
        <title>The Global Catalogue of Microorganisms (GCM) 10K type strain sequencing project: providing services to taxonomists for standard genome sequencing and annotation.</title>
        <authorList>
            <consortium name="The Broad Institute Genomics Platform"/>
            <consortium name="The Broad Institute Genome Sequencing Center for Infectious Disease"/>
            <person name="Wu L."/>
            <person name="Ma J."/>
        </authorList>
    </citation>
    <scope>NUCLEOTIDE SEQUENCE [LARGE SCALE GENOMIC DNA]</scope>
    <source>
        <strain evidence="1 2">JCM 16328</strain>
    </source>
</reference>
<accession>A0AAV3T5N5</accession>
<dbReference type="AlphaFoldDB" id="A0AAV3T5N5"/>
<dbReference type="EMBL" id="BAAADV010000001">
    <property type="protein sequence ID" value="GAA0662490.1"/>
    <property type="molecule type" value="Genomic_DNA"/>
</dbReference>
<evidence type="ECO:0000313" key="2">
    <source>
        <dbReference type="Proteomes" id="UP001500420"/>
    </source>
</evidence>
<evidence type="ECO:0008006" key="3">
    <source>
        <dbReference type="Google" id="ProtNLM"/>
    </source>
</evidence>
<evidence type="ECO:0000313" key="1">
    <source>
        <dbReference type="EMBL" id="GAA0662490.1"/>
    </source>
</evidence>
<comment type="caution">
    <text evidence="1">The sequence shown here is derived from an EMBL/GenBank/DDBJ whole genome shotgun (WGS) entry which is preliminary data.</text>
</comment>
<organism evidence="1 2">
    <name type="scientific">Natronoarchaeum mannanilyticum</name>
    <dbReference type="NCBI Taxonomy" id="926360"/>
    <lineage>
        <taxon>Archaea</taxon>
        <taxon>Methanobacteriati</taxon>
        <taxon>Methanobacteriota</taxon>
        <taxon>Stenosarchaea group</taxon>
        <taxon>Halobacteria</taxon>
        <taxon>Halobacteriales</taxon>
        <taxon>Natronoarchaeaceae</taxon>
    </lineage>
</organism>